<feature type="transmembrane region" description="Helical" evidence="7">
    <location>
        <begin position="280"/>
        <end position="301"/>
    </location>
</feature>
<dbReference type="InterPro" id="IPR006593">
    <property type="entry name" value="Cyt_b561/ferric_Rdtase_TM"/>
</dbReference>
<keyword evidence="3 7" id="KW-0812">Transmembrane</keyword>
<keyword evidence="6 7" id="KW-0472">Membrane</keyword>
<evidence type="ECO:0000313" key="9">
    <source>
        <dbReference type="EMBL" id="KAK5163555.1"/>
    </source>
</evidence>
<evidence type="ECO:0000256" key="2">
    <source>
        <dbReference type="ARBA" id="ARBA00022448"/>
    </source>
</evidence>
<protein>
    <recommendedName>
        <fullName evidence="8">Cytochrome b561 domain-containing protein</fullName>
    </recommendedName>
</protein>
<dbReference type="PANTHER" id="PTHR47797:SF1">
    <property type="entry name" value="CYTOCHROME B561 DOMAIN-CONTAINING PROTEIN-RELATED"/>
    <property type="match status" value="1"/>
</dbReference>
<dbReference type="Pfam" id="PF16010">
    <property type="entry name" value="CDH-cyt"/>
    <property type="match status" value="1"/>
</dbReference>
<evidence type="ECO:0000256" key="3">
    <source>
        <dbReference type="ARBA" id="ARBA00022692"/>
    </source>
</evidence>
<dbReference type="Proteomes" id="UP001337655">
    <property type="component" value="Unassembled WGS sequence"/>
</dbReference>
<name>A0AAV9NUZ2_9PEZI</name>
<dbReference type="InterPro" id="IPR015920">
    <property type="entry name" value="Cellobiose_DH-like_cyt"/>
</dbReference>
<dbReference type="Pfam" id="PF03188">
    <property type="entry name" value="Cytochrom_B561"/>
    <property type="match status" value="1"/>
</dbReference>
<evidence type="ECO:0000256" key="1">
    <source>
        <dbReference type="ARBA" id="ARBA00004370"/>
    </source>
</evidence>
<dbReference type="Gene3D" id="2.60.40.1210">
    <property type="entry name" value="Cellobiose dehydrogenase, cytochrome domain"/>
    <property type="match status" value="1"/>
</dbReference>
<dbReference type="GeneID" id="89931830"/>
<proteinExistence type="predicted"/>
<dbReference type="AlphaFoldDB" id="A0AAV9NUZ2"/>
<evidence type="ECO:0000256" key="5">
    <source>
        <dbReference type="ARBA" id="ARBA00022989"/>
    </source>
</evidence>
<keyword evidence="2" id="KW-0813">Transport</keyword>
<comment type="subcellular location">
    <subcellularLocation>
        <location evidence="1">Membrane</location>
    </subcellularLocation>
</comment>
<dbReference type="GO" id="GO:0016020">
    <property type="term" value="C:membrane"/>
    <property type="evidence" value="ECO:0007669"/>
    <property type="project" value="UniProtKB-SubCell"/>
</dbReference>
<dbReference type="SUPFAM" id="SSF49344">
    <property type="entry name" value="CBD9-like"/>
    <property type="match status" value="1"/>
</dbReference>
<reference evidence="9 10" key="1">
    <citation type="submission" date="2023-08" db="EMBL/GenBank/DDBJ databases">
        <title>Black Yeasts Isolated from many extreme environments.</title>
        <authorList>
            <person name="Coleine C."/>
            <person name="Stajich J.E."/>
            <person name="Selbmann L."/>
        </authorList>
    </citation>
    <scope>NUCLEOTIDE SEQUENCE [LARGE SCALE GENOMIC DNA]</scope>
    <source>
        <strain evidence="9 10">CCFEE 5935</strain>
    </source>
</reference>
<gene>
    <name evidence="9" type="ORF">LTR77_010504</name>
</gene>
<feature type="transmembrane region" description="Helical" evidence="7">
    <location>
        <begin position="351"/>
        <end position="370"/>
    </location>
</feature>
<dbReference type="PANTHER" id="PTHR47797">
    <property type="entry name" value="DEHYDROGENASE, PUTATIVE (AFU_ORTHOLOGUE AFUA_8G05805)-RELATED"/>
    <property type="match status" value="1"/>
</dbReference>
<dbReference type="SMART" id="SM00665">
    <property type="entry name" value="B561"/>
    <property type="match status" value="1"/>
</dbReference>
<keyword evidence="5 7" id="KW-1133">Transmembrane helix</keyword>
<feature type="transmembrane region" description="Helical" evidence="7">
    <location>
        <begin position="246"/>
        <end position="268"/>
    </location>
</feature>
<evidence type="ECO:0000256" key="7">
    <source>
        <dbReference type="SAM" id="Phobius"/>
    </source>
</evidence>
<evidence type="ECO:0000256" key="6">
    <source>
        <dbReference type="ARBA" id="ARBA00023136"/>
    </source>
</evidence>
<dbReference type="CDD" id="cd08760">
    <property type="entry name" value="Cyt_b561_FRRS1_like"/>
    <property type="match status" value="1"/>
</dbReference>
<organism evidence="9 10">
    <name type="scientific">Saxophila tyrrhenica</name>
    <dbReference type="NCBI Taxonomy" id="1690608"/>
    <lineage>
        <taxon>Eukaryota</taxon>
        <taxon>Fungi</taxon>
        <taxon>Dikarya</taxon>
        <taxon>Ascomycota</taxon>
        <taxon>Pezizomycotina</taxon>
        <taxon>Dothideomycetes</taxon>
        <taxon>Dothideomycetidae</taxon>
        <taxon>Mycosphaerellales</taxon>
        <taxon>Extremaceae</taxon>
        <taxon>Saxophila</taxon>
    </lineage>
</organism>
<keyword evidence="10" id="KW-1185">Reference proteome</keyword>
<dbReference type="RefSeq" id="XP_064653997.1">
    <property type="nucleotide sequence ID" value="XM_064807722.1"/>
</dbReference>
<dbReference type="CDD" id="cd09630">
    <property type="entry name" value="CDH_like_cytochrome"/>
    <property type="match status" value="1"/>
</dbReference>
<comment type="caution">
    <text evidence="9">The sequence shown here is derived from an EMBL/GenBank/DDBJ whole genome shotgun (WGS) entry which is preliminary data.</text>
</comment>
<feature type="domain" description="Cytochrome b561" evidence="8">
    <location>
        <begin position="217"/>
        <end position="339"/>
    </location>
</feature>
<keyword evidence="4" id="KW-0249">Electron transport</keyword>
<feature type="transmembrane region" description="Helical" evidence="7">
    <location>
        <begin position="216"/>
        <end position="239"/>
    </location>
</feature>
<sequence>MATALTAASHASAQAYYSQFCPEADICYRLNIPTETAFTGKGDIYIQISSLVTYEWVALGLGHQMAGSKVFIMYADGMGNVTVSPRLGRGHYEPRYDSGADFEVLDGTGVDGYRMTANIRCGDCTSWVGGGMNFMETSGLWVYAARPGLPLDSSDPNENLKEHRQHGVFDFSYLPAKGGQNLNPFLLAPPADVPLGIQRGLPSVPLHWNPSDAFPVAHGTIASFAILVLFPLGAILIRVTSERRLVWVHAGIQILAYVMLFVAMGMGIRIASSGQLFHNYHPFIGIFMVVVIFFQVCDGLLHHSQWLQNKKRRTRLAYVHIWMGRALIVIGMINGGFGLQLAGVASPAKKAGYGVVAGASFVSMVVAICYGERKRALALKAKREEKENREMRLQTSRFE</sequence>
<evidence type="ECO:0000259" key="8">
    <source>
        <dbReference type="SMART" id="SM00665"/>
    </source>
</evidence>
<accession>A0AAV9NUZ2</accession>
<feature type="transmembrane region" description="Helical" evidence="7">
    <location>
        <begin position="322"/>
        <end position="345"/>
    </location>
</feature>
<dbReference type="EMBL" id="JAVRRT010000024">
    <property type="protein sequence ID" value="KAK5163555.1"/>
    <property type="molecule type" value="Genomic_DNA"/>
</dbReference>
<evidence type="ECO:0000313" key="10">
    <source>
        <dbReference type="Proteomes" id="UP001337655"/>
    </source>
</evidence>
<evidence type="ECO:0000256" key="4">
    <source>
        <dbReference type="ARBA" id="ARBA00022982"/>
    </source>
</evidence>